<accession>A0ABU6YU25</accession>
<organism evidence="2 3">
    <name type="scientific">Stylosanthes scabra</name>
    <dbReference type="NCBI Taxonomy" id="79078"/>
    <lineage>
        <taxon>Eukaryota</taxon>
        <taxon>Viridiplantae</taxon>
        <taxon>Streptophyta</taxon>
        <taxon>Embryophyta</taxon>
        <taxon>Tracheophyta</taxon>
        <taxon>Spermatophyta</taxon>
        <taxon>Magnoliopsida</taxon>
        <taxon>eudicotyledons</taxon>
        <taxon>Gunneridae</taxon>
        <taxon>Pentapetalae</taxon>
        <taxon>rosids</taxon>
        <taxon>fabids</taxon>
        <taxon>Fabales</taxon>
        <taxon>Fabaceae</taxon>
        <taxon>Papilionoideae</taxon>
        <taxon>50 kb inversion clade</taxon>
        <taxon>dalbergioids sensu lato</taxon>
        <taxon>Dalbergieae</taxon>
        <taxon>Pterocarpus clade</taxon>
        <taxon>Stylosanthes</taxon>
    </lineage>
</organism>
<name>A0ABU6YU25_9FABA</name>
<sequence length="384" mass="43598">MYVRFHHVDRVKRQFGGEQPVPLTPVNLDGFLGATARGDDRWWPDELAYWYGFWHNQMSRDHQIQIMPTRHPGWPSREYTDWWAVTCRQWFLIQDRLLQDPRGFQLPGDVPPAASQERDPIVLPRDAPARGCRALISGRGVRGHPAMVGRIRNRAGMMRTRRRSMLDSRTFRRGVGTRIRGKTAPGRTTRTSTSSQARTSTWLGSWSMAGAPDQDPGRNPATGGDRRIVTARRVTCTSCFRAGSRRWIRSHTGMWRPTPPMMRFTGRAPLCSLTLIILSRVRGFSTTSPRSSRSFTLPRSSSINCPRPITKRTTSHHRIRRIRRVHGLSHITSPPSAITHRPRSPSTTIKRTRLSAHGHNGHRGIAIRPLRHIITSPPLSGARG</sequence>
<gene>
    <name evidence="2" type="ORF">PIB30_091195</name>
</gene>
<dbReference type="EMBL" id="JASCZI010243461">
    <property type="protein sequence ID" value="MED6213232.1"/>
    <property type="molecule type" value="Genomic_DNA"/>
</dbReference>
<dbReference type="Proteomes" id="UP001341840">
    <property type="component" value="Unassembled WGS sequence"/>
</dbReference>
<feature type="compositionally biased region" description="Low complexity" evidence="1">
    <location>
        <begin position="187"/>
        <end position="201"/>
    </location>
</feature>
<protein>
    <submittedName>
        <fullName evidence="2">Uncharacterized protein</fullName>
    </submittedName>
</protein>
<evidence type="ECO:0000313" key="3">
    <source>
        <dbReference type="Proteomes" id="UP001341840"/>
    </source>
</evidence>
<keyword evidence="3" id="KW-1185">Reference proteome</keyword>
<feature type="region of interest" description="Disordered" evidence="1">
    <location>
        <begin position="287"/>
        <end position="313"/>
    </location>
</feature>
<feature type="compositionally biased region" description="Low complexity" evidence="1">
    <location>
        <begin position="287"/>
        <end position="302"/>
    </location>
</feature>
<reference evidence="2 3" key="1">
    <citation type="journal article" date="2023" name="Plants (Basel)">
        <title>Bridging the Gap: Combining Genomics and Transcriptomics Approaches to Understand Stylosanthes scabra, an Orphan Legume from the Brazilian Caatinga.</title>
        <authorList>
            <person name="Ferreira-Neto J.R.C."/>
            <person name="da Silva M.D."/>
            <person name="Binneck E."/>
            <person name="de Melo N.F."/>
            <person name="da Silva R.H."/>
            <person name="de Melo A.L.T.M."/>
            <person name="Pandolfi V."/>
            <person name="Bustamante F.O."/>
            <person name="Brasileiro-Vidal A.C."/>
            <person name="Benko-Iseppon A.M."/>
        </authorList>
    </citation>
    <scope>NUCLEOTIDE SEQUENCE [LARGE SCALE GENOMIC DNA]</scope>
    <source>
        <tissue evidence="2">Leaves</tissue>
    </source>
</reference>
<evidence type="ECO:0000256" key="1">
    <source>
        <dbReference type="SAM" id="MobiDB-lite"/>
    </source>
</evidence>
<comment type="caution">
    <text evidence="2">The sequence shown here is derived from an EMBL/GenBank/DDBJ whole genome shotgun (WGS) entry which is preliminary data.</text>
</comment>
<evidence type="ECO:0000313" key="2">
    <source>
        <dbReference type="EMBL" id="MED6213232.1"/>
    </source>
</evidence>
<proteinExistence type="predicted"/>
<feature type="region of interest" description="Disordered" evidence="1">
    <location>
        <begin position="179"/>
        <end position="225"/>
    </location>
</feature>